<dbReference type="SUPFAM" id="SSF51905">
    <property type="entry name" value="FAD/NAD(P)-binding domain"/>
    <property type="match status" value="1"/>
</dbReference>
<feature type="compositionally biased region" description="Polar residues" evidence="7">
    <location>
        <begin position="1"/>
        <end position="16"/>
    </location>
</feature>
<protein>
    <recommendedName>
        <fullName evidence="8">FAD-binding domain-containing protein</fullName>
    </recommendedName>
</protein>
<dbReference type="PANTHER" id="PTHR13789">
    <property type="entry name" value="MONOOXYGENASE"/>
    <property type="match status" value="1"/>
</dbReference>
<proteinExistence type="inferred from homology"/>
<evidence type="ECO:0000256" key="1">
    <source>
        <dbReference type="ARBA" id="ARBA00005179"/>
    </source>
</evidence>
<dbReference type="Proteomes" id="UP000829685">
    <property type="component" value="Unassembled WGS sequence"/>
</dbReference>
<evidence type="ECO:0000313" key="10">
    <source>
        <dbReference type="Proteomes" id="UP000829685"/>
    </source>
</evidence>
<comment type="pathway">
    <text evidence="1">Secondary metabolite biosynthesis.</text>
</comment>
<dbReference type="InterPro" id="IPR050493">
    <property type="entry name" value="FAD-dep_Monooxygenase_BioMet"/>
</dbReference>
<dbReference type="InterPro" id="IPR002938">
    <property type="entry name" value="FAD-bd"/>
</dbReference>
<dbReference type="GO" id="GO:0004497">
    <property type="term" value="F:monooxygenase activity"/>
    <property type="evidence" value="ECO:0007669"/>
    <property type="project" value="UniProtKB-KW"/>
</dbReference>
<comment type="similarity">
    <text evidence="2">Belongs to the paxM FAD-dependent monooxygenase family.</text>
</comment>
<evidence type="ECO:0000259" key="8">
    <source>
        <dbReference type="Pfam" id="PF01494"/>
    </source>
</evidence>
<comment type="caution">
    <text evidence="9">The sequence shown here is derived from an EMBL/GenBank/DDBJ whole genome shotgun (WGS) entry which is preliminary data.</text>
</comment>
<evidence type="ECO:0000256" key="7">
    <source>
        <dbReference type="SAM" id="MobiDB-lite"/>
    </source>
</evidence>
<reference evidence="9" key="1">
    <citation type="submission" date="2021-03" db="EMBL/GenBank/DDBJ databases">
        <title>Revisited historic fungal species revealed as producer of novel bioactive compounds through whole genome sequencing and comparative genomics.</title>
        <authorList>
            <person name="Vignolle G.A."/>
            <person name="Hochenegger N."/>
            <person name="Mach R.L."/>
            <person name="Mach-Aigner A.R."/>
            <person name="Javad Rahimi M."/>
            <person name="Salim K.A."/>
            <person name="Chan C.M."/>
            <person name="Lim L.B.L."/>
            <person name="Cai F."/>
            <person name="Druzhinina I.S."/>
            <person name="U'Ren J.M."/>
            <person name="Derntl C."/>
        </authorList>
    </citation>
    <scope>NUCLEOTIDE SEQUENCE</scope>
    <source>
        <strain evidence="9">TUCIM 5799</strain>
    </source>
</reference>
<feature type="region of interest" description="Disordered" evidence="7">
    <location>
        <begin position="1"/>
        <end position="22"/>
    </location>
</feature>
<feature type="domain" description="FAD-binding" evidence="8">
    <location>
        <begin position="78"/>
        <end position="281"/>
    </location>
</feature>
<evidence type="ECO:0000256" key="3">
    <source>
        <dbReference type="ARBA" id="ARBA00022630"/>
    </source>
</evidence>
<gene>
    <name evidence="9" type="ORF">JX265_012967</name>
</gene>
<keyword evidence="5" id="KW-0560">Oxidoreductase</keyword>
<evidence type="ECO:0000313" key="9">
    <source>
        <dbReference type="EMBL" id="KAI1852939.1"/>
    </source>
</evidence>
<dbReference type="GO" id="GO:0071949">
    <property type="term" value="F:FAD binding"/>
    <property type="evidence" value="ECO:0007669"/>
    <property type="project" value="InterPro"/>
</dbReference>
<keyword evidence="10" id="KW-1185">Reference proteome</keyword>
<dbReference type="AlphaFoldDB" id="A0A9Q0AI82"/>
<keyword evidence="4" id="KW-0274">FAD</keyword>
<dbReference type="OrthoDB" id="5428495at2759"/>
<organism evidence="9 10">
    <name type="scientific">Neoarthrinium moseri</name>
    <dbReference type="NCBI Taxonomy" id="1658444"/>
    <lineage>
        <taxon>Eukaryota</taxon>
        <taxon>Fungi</taxon>
        <taxon>Dikarya</taxon>
        <taxon>Ascomycota</taxon>
        <taxon>Pezizomycotina</taxon>
        <taxon>Sordariomycetes</taxon>
        <taxon>Xylariomycetidae</taxon>
        <taxon>Amphisphaeriales</taxon>
        <taxon>Apiosporaceae</taxon>
        <taxon>Neoarthrinium</taxon>
    </lineage>
</organism>
<dbReference type="PANTHER" id="PTHR13789:SF306">
    <property type="entry name" value="HYDROXYLASE, PUTATIVE-RELATED"/>
    <property type="match status" value="1"/>
</dbReference>
<name>A0A9Q0AI82_9PEZI</name>
<keyword evidence="3" id="KW-0285">Flavoprotein</keyword>
<dbReference type="Gene3D" id="3.50.50.60">
    <property type="entry name" value="FAD/NAD(P)-binding domain"/>
    <property type="match status" value="1"/>
</dbReference>
<dbReference type="PRINTS" id="PR00420">
    <property type="entry name" value="RNGMNOXGNASE"/>
</dbReference>
<dbReference type="InterPro" id="IPR036188">
    <property type="entry name" value="FAD/NAD-bd_sf"/>
</dbReference>
<accession>A0A9Q0AI82</accession>
<keyword evidence="6" id="KW-0503">Monooxygenase</keyword>
<dbReference type="Pfam" id="PF01494">
    <property type="entry name" value="FAD_binding_3"/>
    <property type="match status" value="1"/>
</dbReference>
<dbReference type="SUPFAM" id="SSF54373">
    <property type="entry name" value="FAD-linked reductases, C-terminal domain"/>
    <property type="match status" value="1"/>
</dbReference>
<evidence type="ECO:0000256" key="6">
    <source>
        <dbReference type="ARBA" id="ARBA00023033"/>
    </source>
</evidence>
<evidence type="ECO:0000256" key="4">
    <source>
        <dbReference type="ARBA" id="ARBA00022827"/>
    </source>
</evidence>
<evidence type="ECO:0000256" key="5">
    <source>
        <dbReference type="ARBA" id="ARBA00023002"/>
    </source>
</evidence>
<evidence type="ECO:0000256" key="2">
    <source>
        <dbReference type="ARBA" id="ARBA00007992"/>
    </source>
</evidence>
<sequence length="473" mass="51848">MPSATLNGVRSLTNNKDPAAPGNSVFNVMPSDSERIHNLTNLDPPYPSESLTFLRTLRAQRDIDSNVSTTPEQARLKLEITIVGAGLGGIATAIALARRGHSVLILEQAPELGEVGAGIQIPPNSGRLLRKWGVSKHLQKSAVQPESINFRRWQDGSVIGYTDLGSEFKTLYEEPYQVVHRAHFHDALYQRAVELGVKVKLNSRVVEYDAEGAAVVLEDGSIVKSDLVIAADGVKSVARSLIHPQGNHEPRLSGFAAYRATVDVSKMRSDPEIAQIIERPSLNIWIGEDRHIMTYTIAGGNSFNMVLSHKDLSDPSTWVQESAVENMKKEFSGWDPKLIILGDAAHAMLPYMSEGAAMAVEDGAAIAVAINRLHSTKELRFALKTFEVERIKRSGDMVDASAINGILWHFADGPEQQARDAAMRAEVEGRSFSSSANQWSDPVTQNWAYGYDAEKAMQDAWDQAVSDLIAERV</sequence>
<dbReference type="EMBL" id="JAFIMR010000060">
    <property type="protein sequence ID" value="KAI1852939.1"/>
    <property type="molecule type" value="Genomic_DNA"/>
</dbReference>